<dbReference type="InterPro" id="IPR010662">
    <property type="entry name" value="RBBP9/YdeN"/>
</dbReference>
<dbReference type="HOGENOM" id="CLU_088863_2_1_5"/>
<proteinExistence type="predicted"/>
<dbReference type="EMBL" id="CP000491">
    <property type="protein sequence ID" value="ABL73177.1"/>
    <property type="molecule type" value="Genomic_DNA"/>
</dbReference>
<dbReference type="Gene3D" id="3.40.50.1820">
    <property type="entry name" value="alpha/beta hydrolase"/>
    <property type="match status" value="1"/>
</dbReference>
<organism evidence="1 2">
    <name type="scientific">Paracoccus denitrificans (strain Pd 1222)</name>
    <dbReference type="NCBI Taxonomy" id="318586"/>
    <lineage>
        <taxon>Bacteria</taxon>
        <taxon>Pseudomonadati</taxon>
        <taxon>Pseudomonadota</taxon>
        <taxon>Alphaproteobacteria</taxon>
        <taxon>Rhodobacterales</taxon>
        <taxon>Paracoccaceae</taxon>
        <taxon>Paracoccus</taxon>
    </lineage>
</organism>
<dbReference type="OrthoDB" id="9804993at2"/>
<dbReference type="eggNOG" id="COG3545">
    <property type="taxonomic scope" value="Bacteria"/>
</dbReference>
<dbReference type="GeneID" id="93454534"/>
<protein>
    <recommendedName>
        <fullName evidence="3">Alpha/beta hydrolase</fullName>
    </recommendedName>
</protein>
<geneLocation type="plasmid" evidence="2">
    <name>pPD1222</name>
</geneLocation>
<keyword evidence="2" id="KW-1185">Reference proteome</keyword>
<dbReference type="AlphaFoldDB" id="A1BCD3"/>
<dbReference type="EnsemblBacteria" id="ABL73177">
    <property type="protein sequence ID" value="ABL73177"/>
    <property type="gene ID" value="Pden_5117"/>
</dbReference>
<dbReference type="Proteomes" id="UP000000361">
    <property type="component" value="Chromosome 1"/>
</dbReference>
<reference evidence="2" key="1">
    <citation type="submission" date="2006-12" db="EMBL/GenBank/DDBJ databases">
        <title>Complete sequence of plasmid 1 of Paracoccus denitrificans PD1222.</title>
        <authorList>
            <person name="Copeland A."/>
            <person name="Lucas S."/>
            <person name="Lapidus A."/>
            <person name="Barry K."/>
            <person name="Detter J.C."/>
            <person name="Glavina del Rio T."/>
            <person name="Hammon N."/>
            <person name="Israni S."/>
            <person name="Dalin E."/>
            <person name="Tice H."/>
            <person name="Pitluck S."/>
            <person name="Munk A.C."/>
            <person name="Brettin T."/>
            <person name="Bruce D."/>
            <person name="Han C."/>
            <person name="Tapia R."/>
            <person name="Gilna P."/>
            <person name="Schmutz J."/>
            <person name="Larimer F."/>
            <person name="Land M."/>
            <person name="Hauser L."/>
            <person name="Kyrpides N."/>
            <person name="Lykidis A."/>
            <person name="Spiro S."/>
            <person name="Richardson D.J."/>
            <person name="Moir J.W.B."/>
            <person name="Ferguson S.J."/>
            <person name="van Spanning R.J.M."/>
            <person name="Richardson P."/>
        </authorList>
    </citation>
    <scope>NUCLEOTIDE SEQUENCE [LARGE SCALE GENOMIC DNA]</scope>
    <source>
        <strain evidence="2">Pd 1222</strain>
        <plasmid evidence="2">pPD1222</plasmid>
    </source>
</reference>
<accession>A1BCD3</accession>
<evidence type="ECO:0000313" key="1">
    <source>
        <dbReference type="EMBL" id="ABL73177.1"/>
    </source>
</evidence>
<dbReference type="ESTHER" id="pardp-a1bcd3">
    <property type="family name" value="Hydrolase_RBBP9_YdeN"/>
</dbReference>
<dbReference type="Pfam" id="PF06821">
    <property type="entry name" value="Ser_hydrolase"/>
    <property type="match status" value="1"/>
</dbReference>
<evidence type="ECO:0008006" key="3">
    <source>
        <dbReference type="Google" id="ProtNLM"/>
    </source>
</evidence>
<dbReference type="RefSeq" id="WP_011751335.1">
    <property type="nucleotide sequence ID" value="NC_008688.1"/>
</dbReference>
<dbReference type="KEGG" id="pde:Pden_5117"/>
<keyword evidence="1" id="KW-0614">Plasmid</keyword>
<dbReference type="GO" id="GO:0016787">
    <property type="term" value="F:hydrolase activity"/>
    <property type="evidence" value="ECO:0007669"/>
    <property type="project" value="InterPro"/>
</dbReference>
<dbReference type="InterPro" id="IPR029058">
    <property type="entry name" value="AB_hydrolase_fold"/>
</dbReference>
<evidence type="ECO:0000313" key="2">
    <source>
        <dbReference type="Proteomes" id="UP000000361"/>
    </source>
</evidence>
<name>A1BCD3_PARDP</name>
<sequence length="204" mass="22027">MIRTLLLPGLDGSPAPHWQHWWAMSDPSSAIVEQASWSRPCPDQWLTEIAGALLLHPGAVLVGHSLGAIAAVKLLLQWPQLKVGGALLVAPAEPGRDPRTAVFGRIPEAPLPVPTIVVASRNDSWMDYERARELSARWRASFVDLGEAGHINVAAGFGPWPQGRLLRALLPDVAIEPAALRLPPRPAAPALRSVPRARLERPAL</sequence>
<gene>
    <name evidence="1" type="ordered locus">Pden_5117</name>
</gene>
<dbReference type="SUPFAM" id="SSF53474">
    <property type="entry name" value="alpha/beta-Hydrolases"/>
    <property type="match status" value="1"/>
</dbReference>